<protein>
    <submittedName>
        <fullName evidence="2">Uncharacterized protein</fullName>
    </submittedName>
</protein>
<feature type="region of interest" description="Disordered" evidence="1">
    <location>
        <begin position="119"/>
        <end position="150"/>
    </location>
</feature>
<dbReference type="Proteomes" id="UP000788993">
    <property type="component" value="Unassembled WGS sequence"/>
</dbReference>
<gene>
    <name evidence="2" type="ORF">OGATHE_000097</name>
</gene>
<proteinExistence type="predicted"/>
<accession>A0A9P8TGL2</accession>
<evidence type="ECO:0000313" key="2">
    <source>
        <dbReference type="EMBL" id="KAH3678828.1"/>
    </source>
</evidence>
<name>A0A9P8TGL2_9ASCO</name>
<reference evidence="2" key="1">
    <citation type="journal article" date="2021" name="Open Biol.">
        <title>Shared evolutionary footprints suggest mitochondrial oxidative damage underlies multiple complex I losses in fungi.</title>
        <authorList>
            <person name="Schikora-Tamarit M.A."/>
            <person name="Marcet-Houben M."/>
            <person name="Nosek J."/>
            <person name="Gabaldon T."/>
        </authorList>
    </citation>
    <scope>NUCLEOTIDE SEQUENCE</scope>
    <source>
        <strain evidence="2">NCAIM Y.01608</strain>
    </source>
</reference>
<sequence length="214" mass="24221">MFILDKPVASEADTSLEPQVIDLNTLEYRDVSAPAPTTRKTRFWFWPFGGNRSAKESIAVSGPETVATKEKQLKKIRDSTNKVIAMRKVHDDGVELEDDFIDIQVRQLSYAEVAALQLRKDREPPSDSSRNASSGVPHVDPVVDQDSELEKSITDVEFADSYSKSKKFSIDEFSRTESTLAEEDTILEDFNKKLPKRFAKNGKYMKKRDNTAAR</sequence>
<evidence type="ECO:0000313" key="3">
    <source>
        <dbReference type="Proteomes" id="UP000788993"/>
    </source>
</evidence>
<evidence type="ECO:0000256" key="1">
    <source>
        <dbReference type="SAM" id="MobiDB-lite"/>
    </source>
</evidence>
<reference evidence="2" key="2">
    <citation type="submission" date="2021-01" db="EMBL/GenBank/DDBJ databases">
        <authorList>
            <person name="Schikora-Tamarit M.A."/>
        </authorList>
    </citation>
    <scope>NUCLEOTIDE SEQUENCE</scope>
    <source>
        <strain evidence="2">NCAIM Y.01608</strain>
    </source>
</reference>
<keyword evidence="3" id="KW-1185">Reference proteome</keyword>
<comment type="caution">
    <text evidence="2">The sequence shown here is derived from an EMBL/GenBank/DDBJ whole genome shotgun (WGS) entry which is preliminary data.</text>
</comment>
<dbReference type="AlphaFoldDB" id="A0A9P8TGL2"/>
<dbReference type="EMBL" id="JAEUBD010000013">
    <property type="protein sequence ID" value="KAH3678828.1"/>
    <property type="molecule type" value="Genomic_DNA"/>
</dbReference>
<organism evidence="2 3">
    <name type="scientific">Ogataea polymorpha</name>
    <dbReference type="NCBI Taxonomy" id="460523"/>
    <lineage>
        <taxon>Eukaryota</taxon>
        <taxon>Fungi</taxon>
        <taxon>Dikarya</taxon>
        <taxon>Ascomycota</taxon>
        <taxon>Saccharomycotina</taxon>
        <taxon>Pichiomycetes</taxon>
        <taxon>Pichiales</taxon>
        <taxon>Pichiaceae</taxon>
        <taxon>Ogataea</taxon>
    </lineage>
</organism>